<dbReference type="Gene3D" id="3.40.50.300">
    <property type="entry name" value="P-loop containing nucleotide triphosphate hydrolases"/>
    <property type="match status" value="1"/>
</dbReference>
<organism evidence="1">
    <name type="scientific">viral metagenome</name>
    <dbReference type="NCBI Taxonomy" id="1070528"/>
    <lineage>
        <taxon>unclassified sequences</taxon>
        <taxon>metagenomes</taxon>
        <taxon>organismal metagenomes</taxon>
    </lineage>
</organism>
<dbReference type="InterPro" id="IPR027417">
    <property type="entry name" value="P-loop_NTPase"/>
</dbReference>
<gene>
    <name evidence="1" type="ORF">TM448A01076_0004</name>
    <name evidence="2" type="ORF">TM448B01182_0003</name>
</gene>
<evidence type="ECO:0000313" key="2">
    <source>
        <dbReference type="EMBL" id="QJH98059.1"/>
    </source>
</evidence>
<proteinExistence type="predicted"/>
<sequence length="523" mass="60442">MTEKSLDSQLIDAMTQFVYDPLGFVYFAYPWKKPGLLLNEEGPDKWQQEVLIELGDLLRCQAAPDLLWTGRKPEGEKIGNTIRYAIKAGRDPGKTTLIAWIIHFWASTRPNCQGIVLANTKTQLETKTWRELAKWWGMSVHQHWFEHNAAKFVNLANQKVWYITPIIWSKDNPQAVAGTHEDYVLIVFDESSHIDDGIWETIGSGLTDPHVLWLAVGNPVRTEGYFKNCFDDGKFAHRWIQRTVDSRDAKRPNKEEIQAFIDDYGEDSDYVRVWVKGLFPRVSLDRFISDYIIEMAVARKHDPVKYATYPKVLGVDLARHGDDRNAMVLRQGWVVHEITVIRDKIENLMIMVSYINQKINEWHPKAVFIDTGMGYGVIDRLRELGHRNIFEVNFGEKAVNEREYANKRSEIWGEMKKWLIEDGSIPDNVELREDLSGPMYGFDARQRIQLERAKDMKGRGVKSPDIATALGCTFSMRLPFEMREERTEAQKIIDEVEGKTTEYGYFSGGDTRNQSYLKESVYG</sequence>
<evidence type="ECO:0000313" key="1">
    <source>
        <dbReference type="EMBL" id="QJA48668.1"/>
    </source>
</evidence>
<name>A0A6H1ZMC2_9ZZZZ</name>
<dbReference type="AlphaFoldDB" id="A0A6H1ZMC2"/>
<protein>
    <submittedName>
        <fullName evidence="1">Putative terminase</fullName>
    </submittedName>
</protein>
<dbReference type="Gene3D" id="3.30.420.240">
    <property type="match status" value="1"/>
</dbReference>
<accession>A0A6H1ZMC2</accession>
<dbReference type="EMBL" id="MT144096">
    <property type="protein sequence ID" value="QJA48668.1"/>
    <property type="molecule type" value="Genomic_DNA"/>
</dbReference>
<dbReference type="EMBL" id="MT144714">
    <property type="protein sequence ID" value="QJH98059.1"/>
    <property type="molecule type" value="Genomic_DNA"/>
</dbReference>
<reference evidence="1" key="1">
    <citation type="submission" date="2020-03" db="EMBL/GenBank/DDBJ databases">
        <title>The deep terrestrial virosphere.</title>
        <authorList>
            <person name="Holmfeldt K."/>
            <person name="Nilsson E."/>
            <person name="Simone D."/>
            <person name="Lopez-Fernandez M."/>
            <person name="Wu X."/>
            <person name="de Brujin I."/>
            <person name="Lundin D."/>
            <person name="Andersson A."/>
            <person name="Bertilsson S."/>
            <person name="Dopson M."/>
        </authorList>
    </citation>
    <scope>NUCLEOTIDE SEQUENCE</scope>
    <source>
        <strain evidence="1">TM448A01076</strain>
        <strain evidence="2">TM448B01182</strain>
    </source>
</reference>